<dbReference type="HAMAP" id="MF_00359">
    <property type="entry name" value="Ribosomal_eS1"/>
    <property type="match status" value="1"/>
</dbReference>
<dbReference type="Gene3D" id="1.10.720.30">
    <property type="entry name" value="SAP domain"/>
    <property type="match status" value="1"/>
</dbReference>
<sequence>MATKGAAARAAARKQKDKWKSKRWYTIRAPRTPWNFQVIGETIGETPDHLIGRIYELTQHEADGDFSKMHVKLRFRVVEVVANDAITEFIGLEMMSDHVRRQVRRYRGKVDDVVDCVTVDGYYLRIKPMMVTSRRVKSSQKHEMRRLARDILLQFSARSTWVDVQKAMLSDEMEEMIKDATRVINPSRAVMVRKVQLIQSGVVPDDGMTLEEVIEDEARKAAEVKERRAAALVAAEEDEEDAQTLDVLAAAESLESVTREEGEEEAEEESAPPAESEPIAEAEPAEDDAPTAAQLKKLKKAELVELAEGKGVDSSGTKDDIIARLTAVEDLPSASELKRMKKAELVELAENSGVDSSGTKDDIIGRLT</sequence>
<dbReference type="SMART" id="SM01397">
    <property type="entry name" value="Ribosomal_S3Ae"/>
    <property type="match status" value="1"/>
</dbReference>
<evidence type="ECO:0000256" key="1">
    <source>
        <dbReference type="ARBA" id="ARBA00022980"/>
    </source>
</evidence>
<feature type="compositionally biased region" description="Acidic residues" evidence="4">
    <location>
        <begin position="278"/>
        <end position="289"/>
    </location>
</feature>
<feature type="domain" description="SAP" evidence="5">
    <location>
        <begin position="295"/>
        <end position="329"/>
    </location>
</feature>
<gene>
    <name evidence="6" type="primary">RP-S3Ae</name>
    <name evidence="6" type="synonym">RPS3A</name>
    <name evidence="3" type="synonym">rps3ae</name>
</gene>
<reference evidence="6" key="1">
    <citation type="journal article" date="2014" name="Genome Biol. Evol.">
        <title>Pangenome evidence for extensive interdomain horizontal transfer affecting lineage core and shell genes in uncultured planktonic thaumarchaeota and euryarchaeota.</title>
        <authorList>
            <person name="Deschamps P."/>
            <person name="Zivanovic Y."/>
            <person name="Moreira D."/>
            <person name="Rodriguez-Valera F."/>
            <person name="Lopez-Garcia P."/>
        </authorList>
    </citation>
    <scope>NUCLEOTIDE SEQUENCE</scope>
</reference>
<evidence type="ECO:0000256" key="4">
    <source>
        <dbReference type="SAM" id="MobiDB-lite"/>
    </source>
</evidence>
<feature type="region of interest" description="Disordered" evidence="4">
    <location>
        <begin position="255"/>
        <end position="296"/>
    </location>
</feature>
<dbReference type="EMBL" id="KF900985">
    <property type="protein sequence ID" value="AIF13821.1"/>
    <property type="molecule type" value="Genomic_DNA"/>
</dbReference>
<feature type="compositionally biased region" description="Acidic residues" evidence="4">
    <location>
        <begin position="261"/>
        <end position="270"/>
    </location>
</feature>
<keyword evidence="2 3" id="KW-0687">Ribonucleoprotein</keyword>
<dbReference type="InterPro" id="IPR036361">
    <property type="entry name" value="SAP_dom_sf"/>
</dbReference>
<dbReference type="GO" id="GO:1990904">
    <property type="term" value="C:ribonucleoprotein complex"/>
    <property type="evidence" value="ECO:0007669"/>
    <property type="project" value="UniProtKB-KW"/>
</dbReference>
<dbReference type="GO" id="GO:0006412">
    <property type="term" value="P:translation"/>
    <property type="evidence" value="ECO:0007669"/>
    <property type="project" value="UniProtKB-UniRule"/>
</dbReference>
<evidence type="ECO:0000256" key="3">
    <source>
        <dbReference type="HAMAP-Rule" id="MF_00359"/>
    </source>
</evidence>
<name>A0A075HBA8_9EURY</name>
<dbReference type="InterPro" id="IPR001593">
    <property type="entry name" value="Ribosomal_eS1"/>
</dbReference>
<dbReference type="SMART" id="SM00513">
    <property type="entry name" value="SAP"/>
    <property type="match status" value="2"/>
</dbReference>
<evidence type="ECO:0000256" key="2">
    <source>
        <dbReference type="ARBA" id="ARBA00023274"/>
    </source>
</evidence>
<comment type="similarity">
    <text evidence="3">Belongs to the eukaryotic ribosomal protein eS1 family.</text>
</comment>
<evidence type="ECO:0000259" key="5">
    <source>
        <dbReference type="SMART" id="SM00513"/>
    </source>
</evidence>
<dbReference type="GO" id="GO:0005840">
    <property type="term" value="C:ribosome"/>
    <property type="evidence" value="ECO:0007669"/>
    <property type="project" value="UniProtKB-KW"/>
</dbReference>
<dbReference type="InterPro" id="IPR003034">
    <property type="entry name" value="SAP_dom"/>
</dbReference>
<dbReference type="InterPro" id="IPR030838">
    <property type="entry name" value="Ribosomal_eS1_arc"/>
</dbReference>
<evidence type="ECO:0000313" key="6">
    <source>
        <dbReference type="EMBL" id="AIF13821.1"/>
    </source>
</evidence>
<accession>A0A075HBA8</accession>
<organism evidence="6">
    <name type="scientific">uncultured marine group II/III euryarchaeote KM3_64_C08</name>
    <dbReference type="NCBI Taxonomy" id="1456479"/>
    <lineage>
        <taxon>Archaea</taxon>
        <taxon>Methanobacteriati</taxon>
        <taxon>Methanobacteriota</taxon>
        <taxon>environmental samples</taxon>
    </lineage>
</organism>
<feature type="domain" description="SAP" evidence="5">
    <location>
        <begin position="337"/>
        <end position="368"/>
    </location>
</feature>
<protein>
    <recommendedName>
        <fullName evidence="3">Small ribosomal subunit protein eS1</fullName>
    </recommendedName>
</protein>
<dbReference type="Pfam" id="PF01015">
    <property type="entry name" value="Ribosomal_S3Ae"/>
    <property type="match status" value="1"/>
</dbReference>
<proteinExistence type="inferred from homology"/>
<dbReference type="GO" id="GO:0003735">
    <property type="term" value="F:structural constituent of ribosome"/>
    <property type="evidence" value="ECO:0007669"/>
    <property type="project" value="InterPro"/>
</dbReference>
<keyword evidence="1 3" id="KW-0689">Ribosomal protein</keyword>
<dbReference type="AlphaFoldDB" id="A0A075HBA8"/>